<dbReference type="AlphaFoldDB" id="A0A8C4WIX2"/>
<dbReference type="Ensembl" id="ENSGEVT00005017698.1">
    <property type="protein sequence ID" value="ENSGEVP00005016843.1"/>
    <property type="gene ID" value="ENSGEVG00005011945.1"/>
</dbReference>
<dbReference type="InterPro" id="IPR001519">
    <property type="entry name" value="Ferritin"/>
</dbReference>
<dbReference type="PANTHER" id="PTHR11431">
    <property type="entry name" value="FERRITIN"/>
    <property type="match status" value="1"/>
</dbReference>
<dbReference type="GeneTree" id="ENSGT01030000235305"/>
<dbReference type="InterPro" id="IPR009078">
    <property type="entry name" value="Ferritin-like_SF"/>
</dbReference>
<dbReference type="GO" id="GO:0008198">
    <property type="term" value="F:ferrous iron binding"/>
    <property type="evidence" value="ECO:0007669"/>
    <property type="project" value="TreeGrafter"/>
</dbReference>
<feature type="binding site" evidence="5">
    <location>
        <position position="30"/>
    </location>
    <ligand>
        <name>Fe cation</name>
        <dbReference type="ChEBI" id="CHEBI:24875"/>
        <label>1</label>
    </ligand>
</feature>
<reference evidence="6" key="2">
    <citation type="submission" date="2025-08" db="UniProtKB">
        <authorList>
            <consortium name="Ensembl"/>
        </authorList>
    </citation>
    <scope>IDENTIFICATION</scope>
</reference>
<dbReference type="Gene3D" id="1.20.1260.10">
    <property type="match status" value="1"/>
</dbReference>
<dbReference type="GO" id="GO:0006826">
    <property type="term" value="P:iron ion transport"/>
    <property type="evidence" value="ECO:0007669"/>
    <property type="project" value="InterPro"/>
</dbReference>
<evidence type="ECO:0000256" key="1">
    <source>
        <dbReference type="ARBA" id="ARBA00013107"/>
    </source>
</evidence>
<keyword evidence="5" id="KW-0408">Iron</keyword>
<dbReference type="InterPro" id="IPR012347">
    <property type="entry name" value="Ferritin-like"/>
</dbReference>
<dbReference type="PANTHER" id="PTHR11431:SF54">
    <property type="entry name" value="FERRITIN"/>
    <property type="match status" value="1"/>
</dbReference>
<dbReference type="EC" id="1.16.3.1" evidence="1"/>
<comment type="function">
    <text evidence="3">Stores iron in a soluble, non-toxic, readily available form. Important for iron homeostasis. Has ferroxidase activity. Iron is taken up in the ferrous form and deposited as ferric hydroxides after oxidation.</text>
</comment>
<evidence type="ECO:0000256" key="4">
    <source>
        <dbReference type="ARBA" id="ARBA00047990"/>
    </source>
</evidence>
<keyword evidence="7" id="KW-1185">Reference proteome</keyword>
<proteinExistence type="predicted"/>
<name>A0A8C4WIX2_9SAUR</name>
<accession>A0A8C4WIX2</accession>
<keyword evidence="5" id="KW-0479">Metal-binding</keyword>
<evidence type="ECO:0000313" key="6">
    <source>
        <dbReference type="Ensembl" id="ENSGEVP00005016843.1"/>
    </source>
</evidence>
<evidence type="ECO:0000256" key="5">
    <source>
        <dbReference type="PIRSR" id="PIRSR601519-1"/>
    </source>
</evidence>
<dbReference type="GO" id="GO:0004322">
    <property type="term" value="F:ferroxidase activity"/>
    <property type="evidence" value="ECO:0007669"/>
    <property type="project" value="UniProtKB-EC"/>
</dbReference>
<dbReference type="SUPFAM" id="SSF47240">
    <property type="entry name" value="Ferritin-like"/>
    <property type="match status" value="1"/>
</dbReference>
<dbReference type="Proteomes" id="UP000694390">
    <property type="component" value="Chromosome 12"/>
</dbReference>
<sequence>SATASLILSQVCQNFHLDCEAAVNRMVNLELYASYVYLSMVSSTCISSRKSLLCSGLSCKLNARYDGN</sequence>
<reference evidence="6" key="3">
    <citation type="submission" date="2025-09" db="UniProtKB">
        <authorList>
            <consortium name="Ensembl"/>
        </authorList>
    </citation>
    <scope>IDENTIFICATION</scope>
</reference>
<dbReference type="GO" id="GO:0006879">
    <property type="term" value="P:intracellular iron ion homeostasis"/>
    <property type="evidence" value="ECO:0007669"/>
    <property type="project" value="InterPro"/>
</dbReference>
<organism evidence="6 7">
    <name type="scientific">Gopherus evgoodei</name>
    <name type="common">Goodes thornscrub tortoise</name>
    <dbReference type="NCBI Taxonomy" id="1825980"/>
    <lineage>
        <taxon>Eukaryota</taxon>
        <taxon>Metazoa</taxon>
        <taxon>Chordata</taxon>
        <taxon>Craniata</taxon>
        <taxon>Vertebrata</taxon>
        <taxon>Euteleostomi</taxon>
        <taxon>Archelosauria</taxon>
        <taxon>Testudinata</taxon>
        <taxon>Testudines</taxon>
        <taxon>Cryptodira</taxon>
        <taxon>Durocryptodira</taxon>
        <taxon>Testudinoidea</taxon>
        <taxon>Testudinidae</taxon>
        <taxon>Gopherus</taxon>
    </lineage>
</organism>
<evidence type="ECO:0000313" key="7">
    <source>
        <dbReference type="Proteomes" id="UP000694390"/>
    </source>
</evidence>
<comment type="catalytic activity">
    <reaction evidence="4">
        <text>4 Fe(2+) + O2 + 4 H(+) = 4 Fe(3+) + 2 H2O</text>
        <dbReference type="Rhea" id="RHEA:11148"/>
        <dbReference type="ChEBI" id="CHEBI:15377"/>
        <dbReference type="ChEBI" id="CHEBI:15378"/>
        <dbReference type="ChEBI" id="CHEBI:15379"/>
        <dbReference type="ChEBI" id="CHEBI:29033"/>
        <dbReference type="ChEBI" id="CHEBI:29034"/>
        <dbReference type="EC" id="1.16.3.1"/>
    </reaction>
</comment>
<dbReference type="OrthoDB" id="186462at2759"/>
<evidence type="ECO:0000256" key="3">
    <source>
        <dbReference type="ARBA" id="ARBA00025111"/>
    </source>
</evidence>
<dbReference type="GO" id="GO:0008199">
    <property type="term" value="F:ferric iron binding"/>
    <property type="evidence" value="ECO:0007669"/>
    <property type="project" value="InterPro"/>
</dbReference>
<dbReference type="GO" id="GO:0005737">
    <property type="term" value="C:cytoplasm"/>
    <property type="evidence" value="ECO:0007669"/>
    <property type="project" value="TreeGrafter"/>
</dbReference>
<keyword evidence="2" id="KW-0560">Oxidoreductase</keyword>
<reference evidence="6" key="1">
    <citation type="submission" date="2019-06" db="EMBL/GenBank/DDBJ databases">
        <title>G10K-VGP Goodes thornscrub tortoise genome, primary haplotype.</title>
        <authorList>
            <person name="Murphy B."/>
            <person name="Edwards T."/>
            <person name="Rhie A."/>
            <person name="Koren S."/>
            <person name="Phillippy A."/>
            <person name="Fedrigo O."/>
            <person name="Haase B."/>
            <person name="Mountcastle J."/>
            <person name="Lewin H."/>
            <person name="Damas J."/>
            <person name="Howe K."/>
            <person name="Formenti G."/>
            <person name="Myers G."/>
            <person name="Durbin R."/>
            <person name="Jarvis E.D."/>
        </authorList>
    </citation>
    <scope>NUCLEOTIDE SEQUENCE [LARGE SCALE GENOMIC DNA]</scope>
</reference>
<evidence type="ECO:0000256" key="2">
    <source>
        <dbReference type="ARBA" id="ARBA00023002"/>
    </source>
</evidence>
<protein>
    <recommendedName>
        <fullName evidence="1">ferroxidase</fullName>
        <ecNumber evidence="1">1.16.3.1</ecNumber>
    </recommendedName>
</protein>